<evidence type="ECO:0000313" key="2">
    <source>
        <dbReference type="Proteomes" id="UP000288168"/>
    </source>
</evidence>
<gene>
    <name evidence="1" type="ORF">CEP54_002400</name>
</gene>
<evidence type="ECO:0000313" key="1">
    <source>
        <dbReference type="EMBL" id="RSL69226.1"/>
    </source>
</evidence>
<keyword evidence="2" id="KW-1185">Reference proteome</keyword>
<reference evidence="1 2" key="1">
    <citation type="submission" date="2017-06" db="EMBL/GenBank/DDBJ databases">
        <title>Comparative genomic analysis of Ambrosia Fusariam Clade fungi.</title>
        <authorList>
            <person name="Stajich J.E."/>
            <person name="Carrillo J."/>
            <person name="Kijimoto T."/>
            <person name="Eskalen A."/>
            <person name="O'Donnell K."/>
            <person name="Kasson M."/>
        </authorList>
    </citation>
    <scope>NUCLEOTIDE SEQUENCE [LARGE SCALE GENOMIC DNA]</scope>
    <source>
        <strain evidence="1 2">NRRL62584</strain>
    </source>
</reference>
<organism evidence="1 2">
    <name type="scientific">Fusarium duplospermum</name>
    <dbReference type="NCBI Taxonomy" id="1325734"/>
    <lineage>
        <taxon>Eukaryota</taxon>
        <taxon>Fungi</taxon>
        <taxon>Dikarya</taxon>
        <taxon>Ascomycota</taxon>
        <taxon>Pezizomycotina</taxon>
        <taxon>Sordariomycetes</taxon>
        <taxon>Hypocreomycetidae</taxon>
        <taxon>Hypocreales</taxon>
        <taxon>Nectriaceae</taxon>
        <taxon>Fusarium</taxon>
        <taxon>Fusarium solani species complex</taxon>
    </lineage>
</organism>
<sequence length="104" mass="11158">MARSPSYTEVGERLLPCLGDGQLACCSTPGRHLYINPYPDSPSRLVLLSIAHSSATTAFDTLALKQNTPQRLATPNPVLHTTRYICCICHSPAQHNTAPPGSEG</sequence>
<dbReference type="AlphaFoldDB" id="A0A428QVD2"/>
<accession>A0A428QVD2</accession>
<comment type="caution">
    <text evidence="1">The sequence shown here is derived from an EMBL/GenBank/DDBJ whole genome shotgun (WGS) entry which is preliminary data.</text>
</comment>
<protein>
    <submittedName>
        <fullName evidence="1">Uncharacterized protein</fullName>
    </submittedName>
</protein>
<dbReference type="Proteomes" id="UP000288168">
    <property type="component" value="Unassembled WGS sequence"/>
</dbReference>
<proteinExistence type="predicted"/>
<name>A0A428QVD2_9HYPO</name>
<dbReference type="EMBL" id="NKCI01000014">
    <property type="protein sequence ID" value="RSL69226.1"/>
    <property type="molecule type" value="Genomic_DNA"/>
</dbReference>